<dbReference type="OrthoDB" id="9807293at2"/>
<dbReference type="PANTHER" id="PTHR45724">
    <property type="entry name" value="AQUAPORIN NIP2-1"/>
    <property type="match status" value="1"/>
</dbReference>
<dbReference type="Pfam" id="PF00230">
    <property type="entry name" value="MIP"/>
    <property type="match status" value="1"/>
</dbReference>
<dbReference type="AlphaFoldDB" id="A0A1N6DJ20"/>
<feature type="transmembrane region" description="Helical" evidence="7">
    <location>
        <begin position="21"/>
        <end position="41"/>
    </location>
</feature>
<dbReference type="PANTHER" id="PTHR45724:SF13">
    <property type="entry name" value="AQUAPORIN NIP1-1-RELATED"/>
    <property type="match status" value="1"/>
</dbReference>
<dbReference type="NCBIfam" id="NF003838">
    <property type="entry name" value="PRK05420.1"/>
    <property type="match status" value="1"/>
</dbReference>
<dbReference type="STRING" id="232089.SAMN05443544_0292"/>
<evidence type="ECO:0000256" key="6">
    <source>
        <dbReference type="RuleBase" id="RU000477"/>
    </source>
</evidence>
<keyword evidence="4 7" id="KW-1133">Transmembrane helix</keyword>
<keyword evidence="3 6" id="KW-0812">Transmembrane</keyword>
<dbReference type="EMBL" id="FSRJ01000001">
    <property type="protein sequence ID" value="SIN70716.1"/>
    <property type="molecule type" value="Genomic_DNA"/>
</dbReference>
<feature type="transmembrane region" description="Helical" evidence="7">
    <location>
        <begin position="145"/>
        <end position="166"/>
    </location>
</feature>
<feature type="transmembrane region" description="Helical" evidence="7">
    <location>
        <begin position="216"/>
        <end position="239"/>
    </location>
</feature>
<keyword evidence="2 6" id="KW-0813">Transport</keyword>
<feature type="transmembrane region" description="Helical" evidence="7">
    <location>
        <begin position="101"/>
        <end position="125"/>
    </location>
</feature>
<evidence type="ECO:0000256" key="3">
    <source>
        <dbReference type="ARBA" id="ARBA00022692"/>
    </source>
</evidence>
<sequence>MSDASTTVEAPSTAQKLTAEFIGTFILVFGVIGTVLFAAGFSGGEGGLNVGFLGVSLALGLTVVVGAYAFGPISGGHFNPAVSIGLAVAGKFSWKAVGPYIAVQILGGILATTVLLGILSAGPLFDIAKFTGASTGYDELSPGGYGLGSVFLIETVATAIFLFVILGVTSSRAAVGFAPLAIGLTLTLLALIAIPVSNASFNPARSIATALYGGGIAWSQLWVSIVAPILGAVIAALIYKLVFDRSKQLAA</sequence>
<keyword evidence="9" id="KW-1185">Reference proteome</keyword>
<dbReference type="SUPFAM" id="SSF81338">
    <property type="entry name" value="Aquaporin-like"/>
    <property type="match status" value="1"/>
</dbReference>
<dbReference type="PRINTS" id="PR00783">
    <property type="entry name" value="MINTRINSICP"/>
</dbReference>
<dbReference type="InterPro" id="IPR022357">
    <property type="entry name" value="MIP_CS"/>
</dbReference>
<keyword evidence="5 7" id="KW-0472">Membrane</keyword>
<dbReference type="GO" id="GO:0015267">
    <property type="term" value="F:channel activity"/>
    <property type="evidence" value="ECO:0007669"/>
    <property type="project" value="InterPro"/>
</dbReference>
<comment type="subcellular location">
    <subcellularLocation>
        <location evidence="1">Membrane</location>
        <topology evidence="1">Multi-pass membrane protein</topology>
    </subcellularLocation>
</comment>
<evidence type="ECO:0000256" key="4">
    <source>
        <dbReference type="ARBA" id="ARBA00022989"/>
    </source>
</evidence>
<dbReference type="Gene3D" id="1.20.1080.10">
    <property type="entry name" value="Glycerol uptake facilitator protein"/>
    <property type="match status" value="1"/>
</dbReference>
<dbReference type="InterPro" id="IPR034294">
    <property type="entry name" value="Aquaporin_transptr"/>
</dbReference>
<accession>A0A1N6DJ20</accession>
<comment type="similarity">
    <text evidence="6">Belongs to the MIP/aquaporin (TC 1.A.8) family.</text>
</comment>
<evidence type="ECO:0000256" key="2">
    <source>
        <dbReference type="ARBA" id="ARBA00022448"/>
    </source>
</evidence>
<evidence type="ECO:0000313" key="8">
    <source>
        <dbReference type="EMBL" id="SIN70716.1"/>
    </source>
</evidence>
<reference evidence="9" key="1">
    <citation type="submission" date="2016-11" db="EMBL/GenBank/DDBJ databases">
        <authorList>
            <person name="Varghese N."/>
            <person name="Submissions S."/>
        </authorList>
    </citation>
    <scope>NUCLEOTIDE SEQUENCE [LARGE SCALE GENOMIC DNA]</scope>
    <source>
        <strain evidence="9">DSM 8595</strain>
    </source>
</reference>
<dbReference type="InterPro" id="IPR023271">
    <property type="entry name" value="Aquaporin-like"/>
</dbReference>
<feature type="transmembrane region" description="Helical" evidence="7">
    <location>
        <begin position="48"/>
        <end position="71"/>
    </location>
</feature>
<evidence type="ECO:0000256" key="7">
    <source>
        <dbReference type="SAM" id="Phobius"/>
    </source>
</evidence>
<organism evidence="8 9">
    <name type="scientific">Agromyces cerinus subsp. cerinus</name>
    <dbReference type="NCBI Taxonomy" id="232089"/>
    <lineage>
        <taxon>Bacteria</taxon>
        <taxon>Bacillati</taxon>
        <taxon>Actinomycetota</taxon>
        <taxon>Actinomycetes</taxon>
        <taxon>Micrococcales</taxon>
        <taxon>Microbacteriaceae</taxon>
        <taxon>Agromyces</taxon>
    </lineage>
</organism>
<evidence type="ECO:0000313" key="9">
    <source>
        <dbReference type="Proteomes" id="UP000184699"/>
    </source>
</evidence>
<dbReference type="Proteomes" id="UP000184699">
    <property type="component" value="Unassembled WGS sequence"/>
</dbReference>
<protein>
    <submittedName>
        <fullName evidence="8">Aquaporin Z</fullName>
    </submittedName>
</protein>
<evidence type="ECO:0000256" key="5">
    <source>
        <dbReference type="ARBA" id="ARBA00023136"/>
    </source>
</evidence>
<dbReference type="PROSITE" id="PS00221">
    <property type="entry name" value="MIP"/>
    <property type="match status" value="1"/>
</dbReference>
<evidence type="ECO:0000256" key="1">
    <source>
        <dbReference type="ARBA" id="ARBA00004141"/>
    </source>
</evidence>
<feature type="transmembrane region" description="Helical" evidence="7">
    <location>
        <begin position="173"/>
        <end position="196"/>
    </location>
</feature>
<dbReference type="GO" id="GO:0016020">
    <property type="term" value="C:membrane"/>
    <property type="evidence" value="ECO:0007669"/>
    <property type="project" value="UniProtKB-SubCell"/>
</dbReference>
<proteinExistence type="inferred from homology"/>
<dbReference type="RefSeq" id="WP_074258606.1">
    <property type="nucleotide sequence ID" value="NZ_FSRJ01000001.1"/>
</dbReference>
<dbReference type="InterPro" id="IPR000425">
    <property type="entry name" value="MIP"/>
</dbReference>
<gene>
    <name evidence="8" type="ORF">SAMN05443544_0292</name>
</gene>
<name>A0A1N6DJ20_9MICO</name>